<accession>A0A7S4MDB3</accession>
<feature type="transmembrane region" description="Helical" evidence="1">
    <location>
        <begin position="123"/>
        <end position="145"/>
    </location>
</feature>
<sequence>MRGNYGESSHLHLSGNLRRALTSDAHDRNYVLETAYSTGAILLIILIFTIAVGCLFAAYVTKSWYPSFLLMLPSTAIFAFVSAQLAYEKQMDQNGTSEIGIIFLSITVLLSVFEMFRQRPSCLCASTMLATSFLVIPGLVLLVTYCFRMNGMSAFSYHGPMRIIGYSVEESEINVSFGMLPSSLTSYDSYRKVGWGTDWGCPQYRNKWCESVTQVSDCNYCTGEGCSPDGKQGNETDAEKCVGALYWDNMLGGNYSNFDRNAIPEEGSETWPVETFYGDCFSCKVIEPASRNKMQAHIMKLKLAGTIISFSGAAAYFILLVIATARTRARRRVADNTLNPDTDMTRHDR</sequence>
<organism evidence="2">
    <name type="scientific">Odontella aurita</name>
    <dbReference type="NCBI Taxonomy" id="265563"/>
    <lineage>
        <taxon>Eukaryota</taxon>
        <taxon>Sar</taxon>
        <taxon>Stramenopiles</taxon>
        <taxon>Ochrophyta</taxon>
        <taxon>Bacillariophyta</taxon>
        <taxon>Mediophyceae</taxon>
        <taxon>Biddulphiophycidae</taxon>
        <taxon>Eupodiscales</taxon>
        <taxon>Odontellaceae</taxon>
        <taxon>Odontella</taxon>
    </lineage>
</organism>
<feature type="transmembrane region" description="Helical" evidence="1">
    <location>
        <begin position="303"/>
        <end position="323"/>
    </location>
</feature>
<dbReference type="AlphaFoldDB" id="A0A7S4MDB3"/>
<keyword evidence="1" id="KW-0812">Transmembrane</keyword>
<keyword evidence="1" id="KW-0472">Membrane</keyword>
<name>A0A7S4MDB3_9STRA</name>
<keyword evidence="1" id="KW-1133">Transmembrane helix</keyword>
<gene>
    <name evidence="2" type="ORF">OAUR00152_LOCUS6252</name>
</gene>
<feature type="transmembrane region" description="Helical" evidence="1">
    <location>
        <begin position="68"/>
        <end position="87"/>
    </location>
</feature>
<evidence type="ECO:0000313" key="2">
    <source>
        <dbReference type="EMBL" id="CAE2215438.1"/>
    </source>
</evidence>
<protein>
    <submittedName>
        <fullName evidence="2">Uncharacterized protein</fullName>
    </submittedName>
</protein>
<reference evidence="2" key="1">
    <citation type="submission" date="2021-01" db="EMBL/GenBank/DDBJ databases">
        <authorList>
            <person name="Corre E."/>
            <person name="Pelletier E."/>
            <person name="Niang G."/>
            <person name="Scheremetjew M."/>
            <person name="Finn R."/>
            <person name="Kale V."/>
            <person name="Holt S."/>
            <person name="Cochrane G."/>
            <person name="Meng A."/>
            <person name="Brown T."/>
            <person name="Cohen L."/>
        </authorList>
    </citation>
    <scope>NUCLEOTIDE SEQUENCE</scope>
    <source>
        <strain evidence="2">Isolate 1302-5</strain>
    </source>
</reference>
<feature type="transmembrane region" description="Helical" evidence="1">
    <location>
        <begin position="99"/>
        <end position="116"/>
    </location>
</feature>
<dbReference type="EMBL" id="HBKQ01009344">
    <property type="protein sequence ID" value="CAE2215438.1"/>
    <property type="molecule type" value="Transcribed_RNA"/>
</dbReference>
<proteinExistence type="predicted"/>
<feature type="transmembrane region" description="Helical" evidence="1">
    <location>
        <begin position="40"/>
        <end position="61"/>
    </location>
</feature>
<evidence type="ECO:0000256" key="1">
    <source>
        <dbReference type="SAM" id="Phobius"/>
    </source>
</evidence>